<dbReference type="PANTHER" id="PTHR14735:SF1">
    <property type="entry name" value="COILED-COIL DOMAIN-CONTAINING PROTEIN 134"/>
    <property type="match status" value="1"/>
</dbReference>
<reference evidence="2" key="1">
    <citation type="journal article" date="2014" name="Nat. Genet.">
        <title>Genome and transcriptome of the porcine whipworm Trichuris suis.</title>
        <authorList>
            <person name="Jex A.R."/>
            <person name="Nejsum P."/>
            <person name="Schwarz E.M."/>
            <person name="Hu L."/>
            <person name="Young N.D."/>
            <person name="Hall R.S."/>
            <person name="Korhonen P.K."/>
            <person name="Liao S."/>
            <person name="Thamsborg S."/>
            <person name="Xia J."/>
            <person name="Xu P."/>
            <person name="Wang S."/>
            <person name="Scheerlinck J.P."/>
            <person name="Hofmann A."/>
            <person name="Sternberg P.W."/>
            <person name="Wang J."/>
            <person name="Gasser R.B."/>
        </authorList>
    </citation>
    <scope>NUCLEOTIDE SEQUENCE [LARGE SCALE GENOMIC DNA]</scope>
    <source>
        <strain evidence="2">DCEP-RM93F</strain>
    </source>
</reference>
<dbReference type="InterPro" id="IPR026321">
    <property type="entry name" value="CC134"/>
</dbReference>
<organism evidence="2">
    <name type="scientific">Trichuris suis</name>
    <name type="common">pig whipworm</name>
    <dbReference type="NCBI Taxonomy" id="68888"/>
    <lineage>
        <taxon>Eukaryota</taxon>
        <taxon>Metazoa</taxon>
        <taxon>Ecdysozoa</taxon>
        <taxon>Nematoda</taxon>
        <taxon>Enoplea</taxon>
        <taxon>Dorylaimia</taxon>
        <taxon>Trichinellida</taxon>
        <taxon>Trichuridae</taxon>
        <taxon>Trichuris</taxon>
    </lineage>
</organism>
<proteinExistence type="predicted"/>
<dbReference type="AlphaFoldDB" id="A0A085NPN6"/>
<dbReference type="Proteomes" id="UP000030758">
    <property type="component" value="Unassembled WGS sequence"/>
</dbReference>
<evidence type="ECO:0000256" key="1">
    <source>
        <dbReference type="SAM" id="MobiDB-lite"/>
    </source>
</evidence>
<dbReference type="PANTHER" id="PTHR14735">
    <property type="entry name" value="COILED-COIL DOMAIN-CONTAINING PROTEIN 134"/>
    <property type="match status" value="1"/>
</dbReference>
<evidence type="ECO:0000313" key="2">
    <source>
        <dbReference type="EMBL" id="KFD71432.1"/>
    </source>
</evidence>
<name>A0A085NPN6_9BILA</name>
<sequence>MLPELVEQPWRKSILYSILPFSRRSLALFRANMLQNVTPLLWLHYWLLLSVNAGDEVSPESVRLESYMITFKEKRKEQKDMLKRLVQMPGDQKHETVVNMLIDAMLPRIENARAVLEESGFIPGMAFPADLRLVDALSVLLEGTALFGELALYFPEFVEARWKNNDVRAPFSWSIGFCNSTEFYDENTTELMYLLGQELKLLPRDPRYTNPYRKTTYFKEKEEFSSKQRGEQPDHWLSEEL</sequence>
<dbReference type="EMBL" id="KL367482">
    <property type="protein sequence ID" value="KFD71432.1"/>
    <property type="molecule type" value="Genomic_DNA"/>
</dbReference>
<feature type="region of interest" description="Disordered" evidence="1">
    <location>
        <begin position="221"/>
        <end position="241"/>
    </location>
</feature>
<gene>
    <name evidence="2" type="ORF">M514_16364</name>
</gene>
<dbReference type="Pfam" id="PF15002">
    <property type="entry name" value="ERK-JNK_inhib"/>
    <property type="match status" value="1"/>
</dbReference>
<protein>
    <submittedName>
        <fullName evidence="2">Uncharacterized protein</fullName>
    </submittedName>
</protein>
<accession>A0A085NPN6</accession>